<feature type="chain" id="PRO_5047220394" evidence="1">
    <location>
        <begin position="18"/>
        <end position="97"/>
    </location>
</feature>
<dbReference type="InterPro" id="IPR025711">
    <property type="entry name" value="PepSY"/>
</dbReference>
<name>A0ABU6HH65_9RHOB</name>
<evidence type="ECO:0000313" key="4">
    <source>
        <dbReference type="Proteomes" id="UP001348149"/>
    </source>
</evidence>
<feature type="signal peptide" evidence="1">
    <location>
        <begin position="1"/>
        <end position="17"/>
    </location>
</feature>
<accession>A0ABU6HH65</accession>
<dbReference type="Pfam" id="PF03413">
    <property type="entry name" value="PepSY"/>
    <property type="match status" value="1"/>
</dbReference>
<gene>
    <name evidence="3" type="ORF">VK792_10925</name>
</gene>
<organism evidence="3 4">
    <name type="scientific">Mesobacterium hydrothermale</name>
    <dbReference type="NCBI Taxonomy" id="3111907"/>
    <lineage>
        <taxon>Bacteria</taxon>
        <taxon>Pseudomonadati</taxon>
        <taxon>Pseudomonadota</taxon>
        <taxon>Alphaproteobacteria</taxon>
        <taxon>Rhodobacterales</taxon>
        <taxon>Roseobacteraceae</taxon>
        <taxon>Mesobacterium</taxon>
    </lineage>
</organism>
<keyword evidence="1" id="KW-0732">Signal</keyword>
<protein>
    <submittedName>
        <fullName evidence="3">PepSY domain-containing protein</fullName>
    </submittedName>
</protein>
<dbReference type="RefSeq" id="WP_326297524.1">
    <property type="nucleotide sequence ID" value="NZ_JAYLLH010000013.1"/>
</dbReference>
<reference evidence="3 4" key="1">
    <citation type="submission" date="2024-01" db="EMBL/GenBank/DDBJ databases">
        <title>Mesobacterium rodlantinim sp. nov., isolated from shallow sea hydrothermal systems off Kueishantao Island.</title>
        <authorList>
            <person name="Su Z."/>
            <person name="Tang K."/>
        </authorList>
    </citation>
    <scope>NUCLEOTIDE SEQUENCE [LARGE SCALE GENOMIC DNA]</scope>
    <source>
        <strain evidence="3 4">TK19101</strain>
    </source>
</reference>
<dbReference type="Proteomes" id="UP001348149">
    <property type="component" value="Unassembled WGS sequence"/>
</dbReference>
<comment type="caution">
    <text evidence="3">The sequence shown here is derived from an EMBL/GenBank/DDBJ whole genome shotgun (WGS) entry which is preliminary data.</text>
</comment>
<sequence length="97" mass="10886">MIRAVLFLVCLAAPAWADGDDHDRARDALEAGEILPLTAILQAAEDTRPGRVISVELDQKRGRWRYELELISPEGRLYEVKIDAATGQVLEIEREDD</sequence>
<feature type="domain" description="PepSY" evidence="2">
    <location>
        <begin position="35"/>
        <end position="93"/>
    </location>
</feature>
<evidence type="ECO:0000259" key="2">
    <source>
        <dbReference type="Pfam" id="PF03413"/>
    </source>
</evidence>
<proteinExistence type="predicted"/>
<evidence type="ECO:0000313" key="3">
    <source>
        <dbReference type="EMBL" id="MEC3861799.1"/>
    </source>
</evidence>
<dbReference type="EMBL" id="JAYLLH010000013">
    <property type="protein sequence ID" value="MEC3861799.1"/>
    <property type="molecule type" value="Genomic_DNA"/>
</dbReference>
<keyword evidence="4" id="KW-1185">Reference proteome</keyword>
<evidence type="ECO:0000256" key="1">
    <source>
        <dbReference type="SAM" id="SignalP"/>
    </source>
</evidence>
<dbReference type="Gene3D" id="3.10.450.40">
    <property type="match status" value="1"/>
</dbReference>